<name>A0A2N9LEI4_9BACT</name>
<evidence type="ECO:0000256" key="3">
    <source>
        <dbReference type="PIRSR" id="PIRSR607837-1"/>
    </source>
</evidence>
<dbReference type="InterPro" id="IPR034660">
    <property type="entry name" value="DinB/YfiT-like"/>
</dbReference>
<keyword evidence="2 3" id="KW-0479">Metal-binding</keyword>
<evidence type="ECO:0008006" key="6">
    <source>
        <dbReference type="Google" id="ProtNLM"/>
    </source>
</evidence>
<gene>
    <name evidence="4" type="ORF">SBA5_320064</name>
</gene>
<dbReference type="PANTHER" id="PTHR37302:SF3">
    <property type="entry name" value="DAMAGE-INDUCIBLE PROTEIN DINB"/>
    <property type="match status" value="1"/>
</dbReference>
<dbReference type="EMBL" id="OKRB01000089">
    <property type="protein sequence ID" value="SPE21690.1"/>
    <property type="molecule type" value="Genomic_DNA"/>
</dbReference>
<dbReference type="SUPFAM" id="SSF109854">
    <property type="entry name" value="DinB/YfiT-like putative metalloenzymes"/>
    <property type="match status" value="1"/>
</dbReference>
<evidence type="ECO:0000313" key="5">
    <source>
        <dbReference type="Proteomes" id="UP000239735"/>
    </source>
</evidence>
<feature type="binding site" evidence="3">
    <location>
        <position position="51"/>
    </location>
    <ligand>
        <name>a divalent metal cation</name>
        <dbReference type="ChEBI" id="CHEBI:60240"/>
    </ligand>
</feature>
<evidence type="ECO:0000313" key="4">
    <source>
        <dbReference type="EMBL" id="SPE21690.1"/>
    </source>
</evidence>
<evidence type="ECO:0000256" key="1">
    <source>
        <dbReference type="ARBA" id="ARBA00008635"/>
    </source>
</evidence>
<protein>
    <recommendedName>
        <fullName evidence="6">DinB family protein</fullName>
    </recommendedName>
</protein>
<dbReference type="Pfam" id="PF05163">
    <property type="entry name" value="DinB"/>
    <property type="match status" value="1"/>
</dbReference>
<organism evidence="4 5">
    <name type="scientific">Candidatus Sulfuritelmatomonas gaucii</name>
    <dbReference type="NCBI Taxonomy" id="2043161"/>
    <lineage>
        <taxon>Bacteria</taxon>
        <taxon>Pseudomonadati</taxon>
        <taxon>Acidobacteriota</taxon>
        <taxon>Terriglobia</taxon>
        <taxon>Terriglobales</taxon>
        <taxon>Acidobacteriaceae</taxon>
        <taxon>Candidatus Sulfuritelmatomonas</taxon>
    </lineage>
</organism>
<dbReference type="AlphaFoldDB" id="A0A2N9LEI4"/>
<reference evidence="5" key="1">
    <citation type="submission" date="2018-02" db="EMBL/GenBank/DDBJ databases">
        <authorList>
            <person name="Hausmann B."/>
        </authorList>
    </citation>
    <scope>NUCLEOTIDE SEQUENCE [LARGE SCALE GENOMIC DNA]</scope>
    <source>
        <strain evidence="5">Peat soil MAG SbA5</strain>
    </source>
</reference>
<feature type="binding site" evidence="3">
    <location>
        <position position="137"/>
    </location>
    <ligand>
        <name>a divalent metal cation</name>
        <dbReference type="ChEBI" id="CHEBI:60240"/>
    </ligand>
</feature>
<comment type="similarity">
    <text evidence="1">Belongs to the DinB family.</text>
</comment>
<evidence type="ECO:0000256" key="2">
    <source>
        <dbReference type="ARBA" id="ARBA00022723"/>
    </source>
</evidence>
<sequence>MFTLDGVQKFHSWTHASLNLLLDHLSTLPTSDYVKELPSFGFSTPQKQVIHIFNCEGFWIRTLQGLQYVDRDPTECPDVADARLLQQQVNRQTRAYLSSLANQQLNTNTELHFPDGDHAVRTPALVLHHVLTHAFHHKGQIVAMCRELGRPAPDTDLNQFE</sequence>
<dbReference type="Gene3D" id="1.20.120.450">
    <property type="entry name" value="dinb family like domain"/>
    <property type="match status" value="1"/>
</dbReference>
<dbReference type="GO" id="GO:0046872">
    <property type="term" value="F:metal ion binding"/>
    <property type="evidence" value="ECO:0007669"/>
    <property type="project" value="UniProtKB-KW"/>
</dbReference>
<proteinExistence type="inferred from homology"/>
<accession>A0A2N9LEI4</accession>
<dbReference type="PANTHER" id="PTHR37302">
    <property type="entry name" value="SLR1116 PROTEIN"/>
    <property type="match status" value="1"/>
</dbReference>
<feature type="binding site" evidence="3">
    <location>
        <position position="133"/>
    </location>
    <ligand>
        <name>a divalent metal cation</name>
        <dbReference type="ChEBI" id="CHEBI:60240"/>
    </ligand>
</feature>
<dbReference type="Proteomes" id="UP000239735">
    <property type="component" value="Unassembled WGS sequence"/>
</dbReference>
<dbReference type="InterPro" id="IPR007837">
    <property type="entry name" value="DinB"/>
</dbReference>